<dbReference type="PRINTS" id="PR00606">
    <property type="entry name" value="CYTCHROMECID"/>
</dbReference>
<evidence type="ECO:0000256" key="7">
    <source>
        <dbReference type="SAM" id="MobiDB-lite"/>
    </source>
</evidence>
<evidence type="ECO:0000313" key="10">
    <source>
        <dbReference type="EMBL" id="MCP9762571.1"/>
    </source>
</evidence>
<dbReference type="InterPro" id="IPR013783">
    <property type="entry name" value="Ig-like_fold"/>
</dbReference>
<dbReference type="CDD" id="cd00146">
    <property type="entry name" value="PKD"/>
    <property type="match status" value="1"/>
</dbReference>
<feature type="domain" description="Cytochrome c" evidence="9">
    <location>
        <begin position="632"/>
        <end position="717"/>
    </location>
</feature>
<feature type="binding site" description="covalent" evidence="6">
    <location>
        <position position="695"/>
    </location>
    <ligand>
        <name>heme c</name>
        <dbReference type="ChEBI" id="CHEBI:61717"/>
    </ligand>
</feature>
<dbReference type="InterPro" id="IPR036909">
    <property type="entry name" value="Cyt_c-like_dom_sf"/>
</dbReference>
<evidence type="ECO:0000256" key="5">
    <source>
        <dbReference type="ARBA" id="ARBA00023004"/>
    </source>
</evidence>
<dbReference type="PROSITE" id="PS51007">
    <property type="entry name" value="CYTC"/>
    <property type="match status" value="1"/>
</dbReference>
<dbReference type="InterPro" id="IPR035986">
    <property type="entry name" value="PKD_dom_sf"/>
</dbReference>
<dbReference type="GO" id="GO:0005506">
    <property type="term" value="F:iron ion binding"/>
    <property type="evidence" value="ECO:0007669"/>
    <property type="project" value="InterPro"/>
</dbReference>
<organism evidence="10 11">
    <name type="scientific">Lacihabitans soyangensis</name>
    <dbReference type="NCBI Taxonomy" id="869394"/>
    <lineage>
        <taxon>Bacteria</taxon>
        <taxon>Pseudomonadati</taxon>
        <taxon>Bacteroidota</taxon>
        <taxon>Cytophagia</taxon>
        <taxon>Cytophagales</taxon>
        <taxon>Leadbetterellaceae</taxon>
        <taxon>Lacihabitans</taxon>
    </lineage>
</organism>
<dbReference type="InterPro" id="IPR022409">
    <property type="entry name" value="PKD/Chitinase_dom"/>
</dbReference>
<dbReference type="AlphaFoldDB" id="A0AAE3H242"/>
<proteinExistence type="predicted"/>
<evidence type="ECO:0000256" key="3">
    <source>
        <dbReference type="ARBA" id="ARBA00022723"/>
    </source>
</evidence>
<dbReference type="Pfam" id="PF07995">
    <property type="entry name" value="GSDH"/>
    <property type="match status" value="1"/>
</dbReference>
<evidence type="ECO:0000256" key="1">
    <source>
        <dbReference type="ARBA" id="ARBA00022448"/>
    </source>
</evidence>
<evidence type="ECO:0000313" key="11">
    <source>
        <dbReference type="Proteomes" id="UP001204144"/>
    </source>
</evidence>
<dbReference type="Gene3D" id="2.120.10.30">
    <property type="entry name" value="TolB, C-terminal domain"/>
    <property type="match status" value="1"/>
</dbReference>
<feature type="region of interest" description="Disordered" evidence="7">
    <location>
        <begin position="179"/>
        <end position="209"/>
    </location>
</feature>
<keyword evidence="1" id="KW-0813">Transport</keyword>
<protein>
    <submittedName>
        <fullName evidence="10">Carbohydrate-binding protein</fullName>
    </submittedName>
</protein>
<dbReference type="InterPro" id="IPR009056">
    <property type="entry name" value="Cyt_c-like_dom"/>
</dbReference>
<dbReference type="InterPro" id="IPR000601">
    <property type="entry name" value="PKD_dom"/>
</dbReference>
<feature type="compositionally biased region" description="Basic and acidic residues" evidence="7">
    <location>
        <begin position="193"/>
        <end position="202"/>
    </location>
</feature>
<dbReference type="PROSITE" id="PS50093">
    <property type="entry name" value="PKD"/>
    <property type="match status" value="1"/>
</dbReference>
<keyword evidence="2 6" id="KW-0349">Heme</keyword>
<dbReference type="SMART" id="SM00089">
    <property type="entry name" value="PKD"/>
    <property type="match status" value="1"/>
</dbReference>
<accession>A0AAE3H242</accession>
<comment type="PTM">
    <text evidence="6">Binds 1 heme c group covalently per subunit.</text>
</comment>
<dbReference type="Gene3D" id="1.10.760.10">
    <property type="entry name" value="Cytochrome c-like domain"/>
    <property type="match status" value="1"/>
</dbReference>
<keyword evidence="3 6" id="KW-0479">Metal-binding</keyword>
<dbReference type="PANTHER" id="PTHR19328">
    <property type="entry name" value="HEDGEHOG-INTERACTING PROTEIN"/>
    <property type="match status" value="1"/>
</dbReference>
<evidence type="ECO:0000259" key="8">
    <source>
        <dbReference type="PROSITE" id="PS50093"/>
    </source>
</evidence>
<keyword evidence="4" id="KW-0249">Electron transport</keyword>
<feature type="binding site" description="covalent" evidence="6">
    <location>
        <position position="650"/>
    </location>
    <ligand>
        <name>heme c</name>
        <dbReference type="ChEBI" id="CHEBI:61717"/>
    </ligand>
</feature>
<keyword evidence="5 6" id="KW-0408">Iron</keyword>
<comment type="caution">
    <text evidence="10">The sequence shown here is derived from an EMBL/GenBank/DDBJ whole genome shotgun (WGS) entry which is preliminary data.</text>
</comment>
<dbReference type="Pfam" id="PF18911">
    <property type="entry name" value="PKD_4"/>
    <property type="match status" value="1"/>
</dbReference>
<keyword evidence="11" id="KW-1185">Reference proteome</keyword>
<dbReference type="Proteomes" id="UP001204144">
    <property type="component" value="Unassembled WGS sequence"/>
</dbReference>
<dbReference type="CDD" id="cd04084">
    <property type="entry name" value="CBM6_xylanase-like"/>
    <property type="match status" value="1"/>
</dbReference>
<evidence type="ECO:0000256" key="4">
    <source>
        <dbReference type="ARBA" id="ARBA00022982"/>
    </source>
</evidence>
<dbReference type="PANTHER" id="PTHR19328:SF75">
    <property type="entry name" value="ALDOSE SUGAR DEHYDROGENASE YLII"/>
    <property type="match status" value="1"/>
</dbReference>
<dbReference type="SUPFAM" id="SSF49299">
    <property type="entry name" value="PKD domain"/>
    <property type="match status" value="1"/>
</dbReference>
<reference evidence="10 11" key="1">
    <citation type="submission" date="2018-11" db="EMBL/GenBank/DDBJ databases">
        <title>Novel bacteria species description.</title>
        <authorList>
            <person name="Han J.-H."/>
        </authorList>
    </citation>
    <scope>NUCLEOTIDE SEQUENCE [LARGE SCALE GENOMIC DNA]</scope>
    <source>
        <strain evidence="10 11">KCTC23259</strain>
    </source>
</reference>
<feature type="binding site" description="covalent" evidence="6">
    <location>
        <position position="646"/>
    </location>
    <ligand>
        <name>heme c</name>
        <dbReference type="ChEBI" id="CHEBI:61717"/>
    </ligand>
</feature>
<dbReference type="SUPFAM" id="SSF46626">
    <property type="entry name" value="Cytochrome c"/>
    <property type="match status" value="1"/>
</dbReference>
<feature type="compositionally biased region" description="Polar residues" evidence="7">
    <location>
        <begin position="179"/>
        <end position="190"/>
    </location>
</feature>
<dbReference type="EMBL" id="RJUF01000011">
    <property type="protein sequence ID" value="MCP9762571.1"/>
    <property type="molecule type" value="Genomic_DNA"/>
</dbReference>
<dbReference type="InterPro" id="IPR002324">
    <property type="entry name" value="Cyt_c_ID"/>
</dbReference>
<gene>
    <name evidence="10" type="ORF">EGI31_06355</name>
</gene>
<dbReference type="GO" id="GO:0009055">
    <property type="term" value="F:electron transfer activity"/>
    <property type="evidence" value="ECO:0007669"/>
    <property type="project" value="InterPro"/>
</dbReference>
<dbReference type="InterPro" id="IPR012938">
    <property type="entry name" value="Glc/Sorbosone_DH"/>
</dbReference>
<dbReference type="Gene3D" id="2.60.40.10">
    <property type="entry name" value="Immunoglobulins"/>
    <property type="match status" value="1"/>
</dbReference>
<name>A0AAE3H242_9BACT</name>
<evidence type="ECO:0000256" key="2">
    <source>
        <dbReference type="ARBA" id="ARBA00022617"/>
    </source>
</evidence>
<sequence length="920" mass="101857">MIKIFSTLFLSGLAWFGFLADKPTPPDWNRFTKVVLAEGLDEPMEMAFLPGNKIIVVERKGGVKIINEKTKEVLDAGFITVNTKYTNKQGQVREAEEGLMGVSLDPKFATNRWIYLYYAHPKESKHVLSRFTLKNDTLVMASEKQILDVKTQREECCHTGGGMTWDKAGNLFLTVGNNTVNPRQGSSNLVETPGKENEDDQRAPGNTNDLRGKILRIHPEANGTYTIPKGNLFPVGTAKTRPEIYTMGHRNAWRPSLDSKTGFLYWGEVGPDASKDSTWGPKGYDEFNQAKRPGFFGWPYFIGNNFPYKKYNSADGTYGEPFDVNNPVNNSVNNTGLVNLPKPVPAMIYYPYGPSKEFPQLGTSGRSATGGPVFRKADFQTAPRPWPDYYEGKWLITDFMRGWIFAITMDENGDYQSMERVLPDMSFSSAIDMDFGPSGDMYVLEYGSAWFRGNDNSKLIKIEYNAGNRKPNVAASADKTSGALPLTVKFSAEGSNDFDPEDTGKLIYKWKITDAKKAIVANLTGKEPSFTFKTAGNFTATLEVSDTKGAKNSLSLPITAGNTAPEVEVELEAANQTFYFGKEPIGYKVKVKDKEDGDKIKPEEVAVTFDYLPQGFDPIEIAAKQKSADDMASYAVGRNLIEASDCKSCHQYTTKSIGPSYQAVADKYPNTPENMTYLVKKIKEGGSGVWGEHGMSAHPDLSEVNAKRMADYIFSLASNNANVSKLALTGTIKPENPVYESTAGSFVLRAAYKDKGAMKTKSLLNEKMIVLRPNYLRPQDLNGSFSTQVISTAGYSFSLIGDKSYGYYKNIDLTGIKEIIAFVQANARNGAVGGKVELRIDSVDGQLLATSDFIGLKEFPFERPPAGTNMVEWNRNRSSKAKLTLNKAINGKHDVYLVFRNEKAAKSDMILQLSEVGFFQ</sequence>
<evidence type="ECO:0000256" key="6">
    <source>
        <dbReference type="PIRSR" id="PIRSR602324-1"/>
    </source>
</evidence>
<feature type="domain" description="PKD" evidence="8">
    <location>
        <begin position="471"/>
        <end position="559"/>
    </location>
</feature>
<evidence type="ECO:0000259" key="9">
    <source>
        <dbReference type="PROSITE" id="PS51007"/>
    </source>
</evidence>
<dbReference type="RefSeq" id="WP_255036342.1">
    <property type="nucleotide sequence ID" value="NZ_RJUF01000011.1"/>
</dbReference>
<dbReference type="Gene3D" id="2.60.120.260">
    <property type="entry name" value="Galactose-binding domain-like"/>
    <property type="match status" value="1"/>
</dbReference>
<dbReference type="Pfam" id="PF00034">
    <property type="entry name" value="Cytochrom_C"/>
    <property type="match status" value="1"/>
</dbReference>
<dbReference type="InterPro" id="IPR011042">
    <property type="entry name" value="6-blade_b-propeller_TolB-like"/>
</dbReference>
<dbReference type="InterPro" id="IPR011041">
    <property type="entry name" value="Quinoprot_gluc/sorb_DH_b-prop"/>
</dbReference>
<dbReference type="SUPFAM" id="SSF50952">
    <property type="entry name" value="Soluble quinoprotein glucose dehydrogenase"/>
    <property type="match status" value="1"/>
</dbReference>
<dbReference type="GO" id="GO:0020037">
    <property type="term" value="F:heme binding"/>
    <property type="evidence" value="ECO:0007669"/>
    <property type="project" value="InterPro"/>
</dbReference>